<dbReference type="AlphaFoldDB" id="A0A1J4P4B4"/>
<protein>
    <recommendedName>
        <fullName evidence="6">Dihydropteroate synthase</fullName>
        <ecNumber evidence="5">2.5.1.15</ecNumber>
    </recommendedName>
    <alternativeName>
        <fullName evidence="11">Dihydropteroate pyrophosphorylase</fullName>
    </alternativeName>
</protein>
<dbReference type="GO" id="GO:0005829">
    <property type="term" value="C:cytosol"/>
    <property type="evidence" value="ECO:0007669"/>
    <property type="project" value="TreeGrafter"/>
</dbReference>
<dbReference type="EC" id="2.5.1.15" evidence="5"/>
<dbReference type="Pfam" id="PF00809">
    <property type="entry name" value="Pterin_bind"/>
    <property type="match status" value="1"/>
</dbReference>
<evidence type="ECO:0000256" key="6">
    <source>
        <dbReference type="ARBA" id="ARBA00016919"/>
    </source>
</evidence>
<evidence type="ECO:0000256" key="1">
    <source>
        <dbReference type="ARBA" id="ARBA00000012"/>
    </source>
</evidence>
<reference evidence="13" key="1">
    <citation type="submission" date="2016-10" db="EMBL/GenBank/DDBJ databases">
        <title>Genome sequence of Streptomyces mangrovisoli MUSC 149.</title>
        <authorList>
            <person name="Lee L.-H."/>
            <person name="Ser H.-L."/>
        </authorList>
    </citation>
    <scope>NUCLEOTIDE SEQUENCE [LARGE SCALE GENOMIC DNA]</scope>
    <source>
        <strain evidence="13">MUSC 149</strain>
    </source>
</reference>
<evidence type="ECO:0000256" key="8">
    <source>
        <dbReference type="ARBA" id="ARBA00022723"/>
    </source>
</evidence>
<dbReference type="STRING" id="1428628.WN71_007670"/>
<dbReference type="EMBL" id="LAVA02000016">
    <property type="protein sequence ID" value="OIJ68301.1"/>
    <property type="molecule type" value="Genomic_DNA"/>
</dbReference>
<dbReference type="GO" id="GO:0046656">
    <property type="term" value="P:folic acid biosynthetic process"/>
    <property type="evidence" value="ECO:0007669"/>
    <property type="project" value="UniProtKB-KW"/>
</dbReference>
<dbReference type="FunFam" id="3.20.20.20:FF:000006">
    <property type="entry name" value="Dihydropteroate synthase"/>
    <property type="match status" value="1"/>
</dbReference>
<evidence type="ECO:0000256" key="5">
    <source>
        <dbReference type="ARBA" id="ARBA00012458"/>
    </source>
</evidence>
<evidence type="ECO:0000256" key="9">
    <source>
        <dbReference type="ARBA" id="ARBA00022842"/>
    </source>
</evidence>
<dbReference type="Gene3D" id="3.20.20.20">
    <property type="entry name" value="Dihydropteroate synthase-like"/>
    <property type="match status" value="1"/>
</dbReference>
<dbReference type="GO" id="GO:0046872">
    <property type="term" value="F:metal ion binding"/>
    <property type="evidence" value="ECO:0007669"/>
    <property type="project" value="UniProtKB-KW"/>
</dbReference>
<keyword evidence="9" id="KW-0460">Magnesium</keyword>
<feature type="domain" description="Pterin-binding" evidence="12">
    <location>
        <begin position="1"/>
        <end position="256"/>
    </location>
</feature>
<evidence type="ECO:0000256" key="10">
    <source>
        <dbReference type="ARBA" id="ARBA00022909"/>
    </source>
</evidence>
<keyword evidence="14" id="KW-1185">Reference proteome</keyword>
<name>A0A1J4P4B4_9ACTN</name>
<evidence type="ECO:0000259" key="12">
    <source>
        <dbReference type="PROSITE" id="PS50972"/>
    </source>
</evidence>
<comment type="cofactor">
    <cofactor evidence="2">
        <name>Mg(2+)</name>
        <dbReference type="ChEBI" id="CHEBI:18420"/>
    </cofactor>
</comment>
<dbReference type="InterPro" id="IPR045031">
    <property type="entry name" value="DHP_synth-like"/>
</dbReference>
<dbReference type="CDD" id="cd00739">
    <property type="entry name" value="DHPS"/>
    <property type="match status" value="1"/>
</dbReference>
<dbReference type="RefSeq" id="WP_046584428.1">
    <property type="nucleotide sequence ID" value="NZ_LAVA02000016.1"/>
</dbReference>
<keyword evidence="8" id="KW-0479">Metal-binding</keyword>
<dbReference type="PANTHER" id="PTHR20941">
    <property type="entry name" value="FOLATE SYNTHESIS PROTEINS"/>
    <property type="match status" value="1"/>
</dbReference>
<dbReference type="PROSITE" id="PS50972">
    <property type="entry name" value="PTERIN_BINDING"/>
    <property type="match status" value="1"/>
</dbReference>
<evidence type="ECO:0000256" key="3">
    <source>
        <dbReference type="ARBA" id="ARBA00004763"/>
    </source>
</evidence>
<dbReference type="GO" id="GO:0046654">
    <property type="term" value="P:tetrahydrofolate biosynthetic process"/>
    <property type="evidence" value="ECO:0007669"/>
    <property type="project" value="TreeGrafter"/>
</dbReference>
<dbReference type="GO" id="GO:0004156">
    <property type="term" value="F:dihydropteroate synthase activity"/>
    <property type="evidence" value="ECO:0007669"/>
    <property type="project" value="UniProtKB-EC"/>
</dbReference>
<evidence type="ECO:0000313" key="14">
    <source>
        <dbReference type="Proteomes" id="UP000034196"/>
    </source>
</evidence>
<dbReference type="InterPro" id="IPR006390">
    <property type="entry name" value="DHP_synth_dom"/>
</dbReference>
<proteinExistence type="inferred from homology"/>
<dbReference type="PROSITE" id="PS00793">
    <property type="entry name" value="DHPS_2"/>
    <property type="match status" value="1"/>
</dbReference>
<dbReference type="SUPFAM" id="SSF51717">
    <property type="entry name" value="Dihydropteroate synthetase-like"/>
    <property type="match status" value="1"/>
</dbReference>
<organism evidence="13 14">
    <name type="scientific">Streptomyces mangrovisoli</name>
    <dbReference type="NCBI Taxonomy" id="1428628"/>
    <lineage>
        <taxon>Bacteria</taxon>
        <taxon>Bacillati</taxon>
        <taxon>Actinomycetota</taxon>
        <taxon>Actinomycetes</taxon>
        <taxon>Kitasatosporales</taxon>
        <taxon>Streptomycetaceae</taxon>
        <taxon>Streptomyces</taxon>
    </lineage>
</organism>
<evidence type="ECO:0000256" key="2">
    <source>
        <dbReference type="ARBA" id="ARBA00001946"/>
    </source>
</evidence>
<comment type="similarity">
    <text evidence="4">Belongs to the DHPS family.</text>
</comment>
<comment type="catalytic activity">
    <reaction evidence="1">
        <text>(7,8-dihydropterin-6-yl)methyl diphosphate + 4-aminobenzoate = 7,8-dihydropteroate + diphosphate</text>
        <dbReference type="Rhea" id="RHEA:19949"/>
        <dbReference type="ChEBI" id="CHEBI:17836"/>
        <dbReference type="ChEBI" id="CHEBI:17839"/>
        <dbReference type="ChEBI" id="CHEBI:33019"/>
        <dbReference type="ChEBI" id="CHEBI:72950"/>
        <dbReference type="EC" id="2.5.1.15"/>
    </reaction>
</comment>
<evidence type="ECO:0000256" key="11">
    <source>
        <dbReference type="ARBA" id="ARBA00030193"/>
    </source>
</evidence>
<accession>A0A1J4P4B4</accession>
<comment type="caution">
    <text evidence="13">The sequence shown here is derived from an EMBL/GenBank/DDBJ whole genome shotgun (WGS) entry which is preliminary data.</text>
</comment>
<sequence length="265" mass="27699">MGILNVTPDSFSDSGAHLDPGRAAEHGLALARAGADIIDVGGESTRPGARPVPADEERRRVLPVIRALAARGVRVSVDTMHAEVADAALEAGAVMVNDVSGGLADRRMASVIAAAEVPCVVMHWRSPSTDMYRYAHYGDVVGEVREELLRRVDAFTDAGVALERIVLDPGLGFAKRPEHDWELLSRLPELTALGRPVLIGASRKSFIGSALAGTGGEAVPPAGRDAATAAVSALAAASGAWGVRVHDVPANRDAVRMARAWTARG</sequence>
<dbReference type="PANTHER" id="PTHR20941:SF1">
    <property type="entry name" value="FOLIC ACID SYNTHESIS PROTEIN FOL1"/>
    <property type="match status" value="1"/>
</dbReference>
<dbReference type="NCBIfam" id="TIGR01496">
    <property type="entry name" value="DHPS"/>
    <property type="match status" value="1"/>
</dbReference>
<evidence type="ECO:0000313" key="13">
    <source>
        <dbReference type="EMBL" id="OIJ68301.1"/>
    </source>
</evidence>
<dbReference type="InterPro" id="IPR011005">
    <property type="entry name" value="Dihydropteroate_synth-like_sf"/>
</dbReference>
<keyword evidence="7" id="KW-0808">Transferase</keyword>
<keyword evidence="10" id="KW-0289">Folate biosynthesis</keyword>
<dbReference type="InterPro" id="IPR000489">
    <property type="entry name" value="Pterin-binding_dom"/>
</dbReference>
<evidence type="ECO:0000256" key="4">
    <source>
        <dbReference type="ARBA" id="ARBA00009503"/>
    </source>
</evidence>
<dbReference type="OrthoDB" id="9811744at2"/>
<dbReference type="Proteomes" id="UP000034196">
    <property type="component" value="Unassembled WGS sequence"/>
</dbReference>
<comment type="pathway">
    <text evidence="3">Cofactor biosynthesis; tetrahydrofolate biosynthesis; 7,8-dihydrofolate from 2-amino-4-hydroxy-6-hydroxymethyl-7,8-dihydropteridine diphosphate and 4-aminobenzoate: step 1/2.</text>
</comment>
<evidence type="ECO:0000256" key="7">
    <source>
        <dbReference type="ARBA" id="ARBA00022679"/>
    </source>
</evidence>
<gene>
    <name evidence="13" type="ORF">WN71_007670</name>
</gene>